<comment type="caution">
    <text evidence="5">The sequence shown here is derived from an EMBL/GenBank/DDBJ whole genome shotgun (WGS) entry which is preliminary data.</text>
</comment>
<feature type="domain" description="CSC1/OSCA1-like 7TM region" evidence="3">
    <location>
        <begin position="198"/>
        <end position="236"/>
    </location>
</feature>
<dbReference type="PANTHER" id="PTHR13018">
    <property type="entry name" value="PROBABLE MEMBRANE PROTEIN DUF221-RELATED"/>
    <property type="match status" value="1"/>
</dbReference>
<dbReference type="PANTHER" id="PTHR13018:SF141">
    <property type="entry name" value="OS01G0950900 PROTEIN"/>
    <property type="match status" value="1"/>
</dbReference>
<protein>
    <recommendedName>
        <fullName evidence="7">CSC1/OSCA1-like 7TM region domain-containing protein</fullName>
    </recommendedName>
</protein>
<feature type="transmembrane region" description="Helical" evidence="2">
    <location>
        <begin position="119"/>
        <end position="142"/>
    </location>
</feature>
<feature type="transmembrane region" description="Helical" evidence="2">
    <location>
        <begin position="217"/>
        <end position="238"/>
    </location>
</feature>
<dbReference type="GO" id="GO:0005227">
    <property type="term" value="F:calcium-activated cation channel activity"/>
    <property type="evidence" value="ECO:0007669"/>
    <property type="project" value="InterPro"/>
</dbReference>
<proteinExistence type="predicted"/>
<evidence type="ECO:0000313" key="6">
    <source>
        <dbReference type="Proteomes" id="UP001151287"/>
    </source>
</evidence>
<sequence>MLKQKELPVVFVTFKSRVAATLAAEAQQHANPLLLTTEYAPEPSDVLWHNLDIPYRCMVIHRIGVIVAAFLLTVFFTIPVTAVQGIVQIEKIKKWFPPARAVQLIPGLNSILTGYLPSAILNGFIYLIPYAMLGMVSLEGLVSKSKKEMRACNMVFYFLVGNVFFLSVLSGSLLNQFGESFAHPKEIPTRLASAVTAQMQDVYEISYDTCGQYWPHIHHYIFIAVVLMQITMIGLFGLKSKPAASFATIPLLVFNIFFNEYCKSRFLPSFYHRPVQANDDLDDREGFDKDWCERAVMAYKPPWMCAVTSADESCSSIAPLLSC</sequence>
<keyword evidence="1" id="KW-0406">Ion transport</keyword>
<feature type="domain" description="CSC1/OSCA1-like cytosolic" evidence="4">
    <location>
        <begin position="3"/>
        <end position="50"/>
    </location>
</feature>
<reference evidence="5" key="1">
    <citation type="journal article" date="2022" name="Cell">
        <title>Repeat-based holocentromeres influence genome architecture and karyotype evolution.</title>
        <authorList>
            <person name="Hofstatter P.G."/>
            <person name="Thangavel G."/>
            <person name="Lux T."/>
            <person name="Neumann P."/>
            <person name="Vondrak T."/>
            <person name="Novak P."/>
            <person name="Zhang M."/>
            <person name="Costa L."/>
            <person name="Castellani M."/>
            <person name="Scott A."/>
            <person name="Toegelov H."/>
            <person name="Fuchs J."/>
            <person name="Mata-Sucre Y."/>
            <person name="Dias Y."/>
            <person name="Vanzela A.L.L."/>
            <person name="Huettel B."/>
            <person name="Almeida C.C.S."/>
            <person name="Simkova H."/>
            <person name="Souza G."/>
            <person name="Pedrosa-Harand A."/>
            <person name="Macas J."/>
            <person name="Mayer K.F.X."/>
            <person name="Houben A."/>
            <person name="Marques A."/>
        </authorList>
    </citation>
    <scope>NUCLEOTIDE SEQUENCE</scope>
    <source>
        <strain evidence="5">RhyBre1mFocal</strain>
    </source>
</reference>
<gene>
    <name evidence="5" type="ORF">LUZ63_012426</name>
</gene>
<evidence type="ECO:0000256" key="1">
    <source>
        <dbReference type="ARBA" id="ARBA00023303"/>
    </source>
</evidence>
<dbReference type="Pfam" id="PF02714">
    <property type="entry name" value="RSN1_7TM"/>
    <property type="match status" value="2"/>
</dbReference>
<dbReference type="InterPro" id="IPR003864">
    <property type="entry name" value="CSC1/OSCA1-like_7TM"/>
</dbReference>
<dbReference type="EMBL" id="JAMQYH010000003">
    <property type="protein sequence ID" value="KAJ1695728.1"/>
    <property type="molecule type" value="Genomic_DNA"/>
</dbReference>
<feature type="transmembrane region" description="Helical" evidence="2">
    <location>
        <begin position="63"/>
        <end position="87"/>
    </location>
</feature>
<feature type="domain" description="CSC1/OSCA1-like 7TM region" evidence="3">
    <location>
        <begin position="62"/>
        <end position="197"/>
    </location>
</feature>
<accession>A0A9Q0HRX9</accession>
<evidence type="ECO:0000256" key="2">
    <source>
        <dbReference type="SAM" id="Phobius"/>
    </source>
</evidence>
<dbReference type="InterPro" id="IPR045122">
    <property type="entry name" value="Csc1-like"/>
</dbReference>
<evidence type="ECO:0000259" key="4">
    <source>
        <dbReference type="Pfam" id="PF14703"/>
    </source>
</evidence>
<organism evidence="5 6">
    <name type="scientific">Rhynchospora breviuscula</name>
    <dbReference type="NCBI Taxonomy" id="2022672"/>
    <lineage>
        <taxon>Eukaryota</taxon>
        <taxon>Viridiplantae</taxon>
        <taxon>Streptophyta</taxon>
        <taxon>Embryophyta</taxon>
        <taxon>Tracheophyta</taxon>
        <taxon>Spermatophyta</taxon>
        <taxon>Magnoliopsida</taxon>
        <taxon>Liliopsida</taxon>
        <taxon>Poales</taxon>
        <taxon>Cyperaceae</taxon>
        <taxon>Cyperoideae</taxon>
        <taxon>Rhynchosporeae</taxon>
        <taxon>Rhynchospora</taxon>
    </lineage>
</organism>
<dbReference type="GO" id="GO:0005886">
    <property type="term" value="C:plasma membrane"/>
    <property type="evidence" value="ECO:0007669"/>
    <property type="project" value="TreeGrafter"/>
</dbReference>
<evidence type="ECO:0008006" key="7">
    <source>
        <dbReference type="Google" id="ProtNLM"/>
    </source>
</evidence>
<keyword evidence="2" id="KW-1133">Transmembrane helix</keyword>
<dbReference type="InterPro" id="IPR027815">
    <property type="entry name" value="CSC1/OSCA1-like_cyt"/>
</dbReference>
<dbReference type="AlphaFoldDB" id="A0A9Q0HRX9"/>
<keyword evidence="2" id="KW-0812">Transmembrane</keyword>
<name>A0A9Q0HRX9_9POAL</name>
<evidence type="ECO:0000259" key="3">
    <source>
        <dbReference type="Pfam" id="PF02714"/>
    </source>
</evidence>
<keyword evidence="6" id="KW-1185">Reference proteome</keyword>
<dbReference type="Pfam" id="PF14703">
    <property type="entry name" value="PHM7_cyt"/>
    <property type="match status" value="1"/>
</dbReference>
<keyword evidence="2" id="KW-0472">Membrane</keyword>
<dbReference type="OrthoDB" id="1689567at2759"/>
<keyword evidence="1" id="KW-0813">Transport</keyword>
<feature type="transmembrane region" description="Helical" evidence="2">
    <location>
        <begin position="154"/>
        <end position="174"/>
    </location>
</feature>
<dbReference type="Proteomes" id="UP001151287">
    <property type="component" value="Unassembled WGS sequence"/>
</dbReference>
<evidence type="ECO:0000313" key="5">
    <source>
        <dbReference type="EMBL" id="KAJ1695728.1"/>
    </source>
</evidence>
<keyword evidence="1" id="KW-0407">Ion channel</keyword>